<evidence type="ECO:0000313" key="3">
    <source>
        <dbReference type="Proteomes" id="UP000007115"/>
    </source>
</evidence>
<dbReference type="RefSeq" id="XP_013959483.1">
    <property type="nucleotide sequence ID" value="XM_014104008.1"/>
</dbReference>
<dbReference type="InParanoid" id="G9MIF5"/>
<reference evidence="2 3" key="1">
    <citation type="journal article" date="2011" name="Genome Biol.">
        <title>Comparative genome sequence analysis underscores mycoparasitism as the ancestral life style of Trichoderma.</title>
        <authorList>
            <person name="Kubicek C.P."/>
            <person name="Herrera-Estrella A."/>
            <person name="Seidl-Seiboth V."/>
            <person name="Martinez D.A."/>
            <person name="Druzhinina I.S."/>
            <person name="Thon M."/>
            <person name="Zeilinger S."/>
            <person name="Casas-Flores S."/>
            <person name="Horwitz B.A."/>
            <person name="Mukherjee P.K."/>
            <person name="Mukherjee M."/>
            <person name="Kredics L."/>
            <person name="Alcaraz L.D."/>
            <person name="Aerts A."/>
            <person name="Antal Z."/>
            <person name="Atanasova L."/>
            <person name="Cervantes-Badillo M.G."/>
            <person name="Challacombe J."/>
            <person name="Chertkov O."/>
            <person name="McCluskey K."/>
            <person name="Coulpier F."/>
            <person name="Deshpande N."/>
            <person name="von Doehren H."/>
            <person name="Ebbole D.J."/>
            <person name="Esquivel-Naranjo E.U."/>
            <person name="Fekete E."/>
            <person name="Flipphi M."/>
            <person name="Glaser F."/>
            <person name="Gomez-Rodriguez E.Y."/>
            <person name="Gruber S."/>
            <person name="Han C."/>
            <person name="Henrissat B."/>
            <person name="Hermosa R."/>
            <person name="Hernandez-Onate M."/>
            <person name="Karaffa L."/>
            <person name="Kosti I."/>
            <person name="Le Crom S."/>
            <person name="Lindquist E."/>
            <person name="Lucas S."/>
            <person name="Luebeck M."/>
            <person name="Luebeck P.S."/>
            <person name="Margeot A."/>
            <person name="Metz B."/>
            <person name="Misra M."/>
            <person name="Nevalainen H."/>
            <person name="Omann M."/>
            <person name="Packer N."/>
            <person name="Perrone G."/>
            <person name="Uresti-Rivera E.E."/>
            <person name="Salamov A."/>
            <person name="Schmoll M."/>
            <person name="Seiboth B."/>
            <person name="Shapiro H."/>
            <person name="Sukno S."/>
            <person name="Tamayo-Ramos J.A."/>
            <person name="Tisch D."/>
            <person name="Wiest A."/>
            <person name="Wilkinson H.H."/>
            <person name="Zhang M."/>
            <person name="Coutinho P.M."/>
            <person name="Kenerley C.M."/>
            <person name="Monte E."/>
            <person name="Baker S.E."/>
            <person name="Grigoriev I.V."/>
        </authorList>
    </citation>
    <scope>NUCLEOTIDE SEQUENCE [LARGE SCALE GENOMIC DNA]</scope>
    <source>
        <strain evidence="3">Gv29-8 / FGSC 10586</strain>
    </source>
</reference>
<proteinExistence type="predicted"/>
<name>G9MIF5_HYPVG</name>
<dbReference type="EMBL" id="ABDF02000003">
    <property type="protein sequence ID" value="EHK25272.1"/>
    <property type="molecule type" value="Genomic_DNA"/>
</dbReference>
<dbReference type="HOGENOM" id="CLU_2386465_0_0_1"/>
<protein>
    <submittedName>
        <fullName evidence="2">Uncharacterized protein</fullName>
    </submittedName>
</protein>
<evidence type="ECO:0000313" key="2">
    <source>
        <dbReference type="EMBL" id="EHK25272.1"/>
    </source>
</evidence>
<dbReference type="AlphaFoldDB" id="G9MIF5"/>
<dbReference type="Proteomes" id="UP000007115">
    <property type="component" value="Unassembled WGS sequence"/>
</dbReference>
<dbReference type="GeneID" id="25790639"/>
<dbReference type="VEuPathDB" id="FungiDB:TRIVIDRAFT_211891"/>
<organism evidence="2 3">
    <name type="scientific">Hypocrea virens (strain Gv29-8 / FGSC 10586)</name>
    <name type="common">Gliocladium virens</name>
    <name type="synonym">Trichoderma virens</name>
    <dbReference type="NCBI Taxonomy" id="413071"/>
    <lineage>
        <taxon>Eukaryota</taxon>
        <taxon>Fungi</taxon>
        <taxon>Dikarya</taxon>
        <taxon>Ascomycota</taxon>
        <taxon>Pezizomycotina</taxon>
        <taxon>Sordariomycetes</taxon>
        <taxon>Hypocreomycetidae</taxon>
        <taxon>Hypocreales</taxon>
        <taxon>Hypocreaceae</taxon>
        <taxon>Trichoderma</taxon>
    </lineage>
</organism>
<feature type="region of interest" description="Disordered" evidence="1">
    <location>
        <begin position="63"/>
        <end position="83"/>
    </location>
</feature>
<gene>
    <name evidence="2" type="ORF">TRIVIDRAFT_211891</name>
</gene>
<accession>G9MIF5</accession>
<sequence>MQVLFETCIWRGALLKNVSSGGRRISLGHFFLAPSFLPLCRLYEMIDDYVHLCRSLRCYKVNDGGGTKEDLKSHDKRGTARSHLSTRTKLHLYF</sequence>
<keyword evidence="3" id="KW-1185">Reference proteome</keyword>
<feature type="compositionally biased region" description="Basic and acidic residues" evidence="1">
    <location>
        <begin position="66"/>
        <end position="78"/>
    </location>
</feature>
<evidence type="ECO:0000256" key="1">
    <source>
        <dbReference type="SAM" id="MobiDB-lite"/>
    </source>
</evidence>
<comment type="caution">
    <text evidence="2">The sequence shown here is derived from an EMBL/GenBank/DDBJ whole genome shotgun (WGS) entry which is preliminary data.</text>
</comment>